<reference evidence="3" key="1">
    <citation type="submission" date="2017-03" db="EMBL/GenBank/DDBJ databases">
        <authorList>
            <person name="Monnet C."/>
        </authorList>
    </citation>
    <scope>NUCLEOTIDE SEQUENCE [LARGE SCALE GENOMIC DNA]</scope>
    <source>
        <strain evidence="3">ATCC 49514</strain>
    </source>
</reference>
<feature type="region of interest" description="Disordered" evidence="1">
    <location>
        <begin position="182"/>
        <end position="252"/>
    </location>
</feature>
<dbReference type="AlphaFoldDB" id="A0A2H1KKE7"/>
<protein>
    <submittedName>
        <fullName evidence="2">Uncharacterized protein</fullName>
    </submittedName>
</protein>
<evidence type="ECO:0000313" key="3">
    <source>
        <dbReference type="Proteomes" id="UP000234382"/>
    </source>
</evidence>
<organism evidence="2 3">
    <name type="scientific">Brevibacterium iodinum ATCC 49514</name>
    <dbReference type="NCBI Taxonomy" id="1255616"/>
    <lineage>
        <taxon>Bacteria</taxon>
        <taxon>Bacillati</taxon>
        <taxon>Actinomycetota</taxon>
        <taxon>Actinomycetes</taxon>
        <taxon>Micrococcales</taxon>
        <taxon>Brevibacteriaceae</taxon>
        <taxon>Brevibacterium</taxon>
    </lineage>
</organism>
<proteinExistence type="predicted"/>
<evidence type="ECO:0000313" key="2">
    <source>
        <dbReference type="EMBL" id="SMY00283.1"/>
    </source>
</evidence>
<evidence type="ECO:0000256" key="1">
    <source>
        <dbReference type="SAM" id="MobiDB-lite"/>
    </source>
</evidence>
<keyword evidence="3" id="KW-1185">Reference proteome</keyword>
<accession>A0A2H1KKE7</accession>
<dbReference type="Proteomes" id="UP000234382">
    <property type="component" value="Unassembled WGS sequence"/>
</dbReference>
<dbReference type="EMBL" id="FXYX01000039">
    <property type="protein sequence ID" value="SMY00283.1"/>
    <property type="molecule type" value="Genomic_DNA"/>
</dbReference>
<gene>
    <name evidence="2" type="ORF">BI49514_03130</name>
</gene>
<sequence>MSPQTLRRLAQSGVEDFEVQIAANSTTKDDLELPLSEYRRLHSTIIDKLTRNPTVNATMFNRDETQMIAHLAQTGIDVGNTPLSTHERNSQIAANAHRMDDERRRTDFPQYNRATLEAVAGHLKIEDWDAHRKLAQVAVESGYSAEVSQVFINDESYEKPLQHSISILNNDDLKPIEDPLAAIDEDGMGGTTDVEQFSPQHPHGRYGPSTPFDMAPINDDEPGFPQPSDAHLPALRAQPPAPPAPLTDPALD</sequence>
<dbReference type="RefSeq" id="WP_145996245.1">
    <property type="nucleotide sequence ID" value="NZ_FXYX01000039.1"/>
</dbReference>
<name>A0A2H1KKE7_9MICO</name>